<evidence type="ECO:0000259" key="1">
    <source>
        <dbReference type="PROSITE" id="PS51725"/>
    </source>
</evidence>
<organism evidence="2 3">
    <name type="scientific">Amycolatopsis ultiminotia</name>
    <dbReference type="NCBI Taxonomy" id="543629"/>
    <lineage>
        <taxon>Bacteria</taxon>
        <taxon>Bacillati</taxon>
        <taxon>Actinomycetota</taxon>
        <taxon>Actinomycetes</taxon>
        <taxon>Pseudonocardiales</taxon>
        <taxon>Pseudonocardiaceae</taxon>
        <taxon>Amycolatopsis</taxon>
    </lineage>
</organism>
<accession>A0ABP6XAE1</accession>
<dbReference type="GO" id="GO:0004497">
    <property type="term" value="F:monooxygenase activity"/>
    <property type="evidence" value="ECO:0007669"/>
    <property type="project" value="UniProtKB-KW"/>
</dbReference>
<keyword evidence="2" id="KW-0560">Oxidoreductase</keyword>
<keyword evidence="2" id="KW-0503">Monooxygenase</keyword>
<proteinExistence type="predicted"/>
<dbReference type="InterPro" id="IPR011008">
    <property type="entry name" value="Dimeric_a/b-barrel"/>
</dbReference>
<dbReference type="PROSITE" id="PS51725">
    <property type="entry name" value="ABM"/>
    <property type="match status" value="1"/>
</dbReference>
<name>A0ABP6XAE1_9PSEU</name>
<gene>
    <name evidence="2" type="ORF">GCM10022222_54860</name>
</gene>
<dbReference type="SUPFAM" id="SSF54909">
    <property type="entry name" value="Dimeric alpha+beta barrel"/>
    <property type="match status" value="1"/>
</dbReference>
<dbReference type="RefSeq" id="WP_344864796.1">
    <property type="nucleotide sequence ID" value="NZ_BAAAZN010000012.1"/>
</dbReference>
<feature type="domain" description="ABM" evidence="1">
    <location>
        <begin position="1"/>
        <end position="94"/>
    </location>
</feature>
<dbReference type="Gene3D" id="3.30.70.100">
    <property type="match status" value="1"/>
</dbReference>
<evidence type="ECO:0000313" key="2">
    <source>
        <dbReference type="EMBL" id="GAA3564080.1"/>
    </source>
</evidence>
<evidence type="ECO:0000313" key="3">
    <source>
        <dbReference type="Proteomes" id="UP001500689"/>
    </source>
</evidence>
<dbReference type="Pfam" id="PF03992">
    <property type="entry name" value="ABM"/>
    <property type="match status" value="1"/>
</dbReference>
<sequence>MSGRVLVLLYHLTEDEAGIETAYHQVSAELAGVPGLLGNELLRSVHDSRAFLVLSTWRDRAAFDAWEQGSSHKASTAPLRPFRDTENPRALGVYRQIAEHGDKG</sequence>
<protein>
    <submittedName>
        <fullName evidence="2">Antibiotic biosynthesis monooxygenase</fullName>
    </submittedName>
</protein>
<dbReference type="EMBL" id="BAAAZN010000012">
    <property type="protein sequence ID" value="GAA3564080.1"/>
    <property type="molecule type" value="Genomic_DNA"/>
</dbReference>
<reference evidence="3" key="1">
    <citation type="journal article" date="2019" name="Int. J. Syst. Evol. Microbiol.">
        <title>The Global Catalogue of Microorganisms (GCM) 10K type strain sequencing project: providing services to taxonomists for standard genome sequencing and annotation.</title>
        <authorList>
            <consortium name="The Broad Institute Genomics Platform"/>
            <consortium name="The Broad Institute Genome Sequencing Center for Infectious Disease"/>
            <person name="Wu L."/>
            <person name="Ma J."/>
        </authorList>
    </citation>
    <scope>NUCLEOTIDE SEQUENCE [LARGE SCALE GENOMIC DNA]</scope>
    <source>
        <strain evidence="3">JCM 16898</strain>
    </source>
</reference>
<dbReference type="InterPro" id="IPR007138">
    <property type="entry name" value="ABM_dom"/>
</dbReference>
<comment type="caution">
    <text evidence="2">The sequence shown here is derived from an EMBL/GenBank/DDBJ whole genome shotgun (WGS) entry which is preliminary data.</text>
</comment>
<keyword evidence="3" id="KW-1185">Reference proteome</keyword>
<dbReference type="Proteomes" id="UP001500689">
    <property type="component" value="Unassembled WGS sequence"/>
</dbReference>